<evidence type="ECO:0000313" key="2">
    <source>
        <dbReference type="EMBL" id="CEL01421.1"/>
    </source>
</evidence>
<proteinExistence type="predicted"/>
<accession>A0A0U5FS48</accession>
<dbReference type="EMBL" id="CDMC01000001">
    <property type="protein sequence ID" value="CEL01421.1"/>
    <property type="molecule type" value="Genomic_DNA"/>
</dbReference>
<sequence length="289" mass="31648">MSSDAAKAMASVFKTASFVKTYKLAEKATGPFAEALIDYTEITSYPSPPVILDNACGTGIVSSILNSKVSEQVRQGWELTAGDFSEAMVEYASNRGKEEGWLNTAVKVVDAQDTKLSTGQYTHVFATFAFQAIPNAEAALRESFRILKPGGIIASATWKHVPWVTNVKRGIETISPNLHWPDSEEFVKTTSRGWESETTIESLLTKEGFTDVQVTPVTKTIELPIADVVQLSVSILPALLGKYWTQQQRDEYAERVPAAVQQYLEQMYGVGALVPLEPVGIIAIARKPE</sequence>
<feature type="domain" description="Methyltransferase" evidence="1">
    <location>
        <begin position="51"/>
        <end position="151"/>
    </location>
</feature>
<dbReference type="SUPFAM" id="SSF53335">
    <property type="entry name" value="S-adenosyl-L-methionine-dependent methyltransferases"/>
    <property type="match status" value="1"/>
</dbReference>
<dbReference type="AlphaFoldDB" id="A0A0U5FS48"/>
<evidence type="ECO:0000259" key="1">
    <source>
        <dbReference type="Pfam" id="PF13649"/>
    </source>
</evidence>
<name>A0A0U5FS48_ASPCI</name>
<dbReference type="CDD" id="cd02440">
    <property type="entry name" value="AdoMet_MTases"/>
    <property type="match status" value="1"/>
</dbReference>
<dbReference type="PANTHER" id="PTHR43591">
    <property type="entry name" value="METHYLTRANSFERASE"/>
    <property type="match status" value="1"/>
</dbReference>
<gene>
    <name evidence="2" type="ORF">ASPCAL01004</name>
</gene>
<protein>
    <recommendedName>
        <fullName evidence="1">Methyltransferase domain-containing protein</fullName>
    </recommendedName>
</protein>
<dbReference type="OrthoDB" id="2013972at2759"/>
<dbReference type="Proteomes" id="UP000054771">
    <property type="component" value="Unassembled WGS sequence"/>
</dbReference>
<dbReference type="STRING" id="454130.A0A0U5FS48"/>
<dbReference type="Pfam" id="PF13649">
    <property type="entry name" value="Methyltransf_25"/>
    <property type="match status" value="1"/>
</dbReference>
<reference evidence="3" key="1">
    <citation type="journal article" date="2016" name="Genome Announc.">
        <title>Draft genome sequences of fungus Aspergillus calidoustus.</title>
        <authorList>
            <person name="Horn F."/>
            <person name="Linde J."/>
            <person name="Mattern D.J."/>
            <person name="Walther G."/>
            <person name="Guthke R."/>
            <person name="Scherlach K."/>
            <person name="Martin K."/>
            <person name="Brakhage A.A."/>
            <person name="Petzke L."/>
            <person name="Valiante V."/>
        </authorList>
    </citation>
    <scope>NUCLEOTIDE SEQUENCE [LARGE SCALE GENOMIC DNA]</scope>
    <source>
        <strain evidence="3">SF006504</strain>
    </source>
</reference>
<organism evidence="2 3">
    <name type="scientific">Aspergillus calidoustus</name>
    <dbReference type="NCBI Taxonomy" id="454130"/>
    <lineage>
        <taxon>Eukaryota</taxon>
        <taxon>Fungi</taxon>
        <taxon>Dikarya</taxon>
        <taxon>Ascomycota</taxon>
        <taxon>Pezizomycotina</taxon>
        <taxon>Eurotiomycetes</taxon>
        <taxon>Eurotiomycetidae</taxon>
        <taxon>Eurotiales</taxon>
        <taxon>Aspergillaceae</taxon>
        <taxon>Aspergillus</taxon>
        <taxon>Aspergillus subgen. Nidulantes</taxon>
    </lineage>
</organism>
<evidence type="ECO:0000313" key="3">
    <source>
        <dbReference type="Proteomes" id="UP000054771"/>
    </source>
</evidence>
<dbReference type="InterPro" id="IPR029063">
    <property type="entry name" value="SAM-dependent_MTases_sf"/>
</dbReference>
<dbReference type="InterPro" id="IPR041698">
    <property type="entry name" value="Methyltransf_25"/>
</dbReference>
<keyword evidence="3" id="KW-1185">Reference proteome</keyword>
<dbReference type="OMA" id="MIESITH"/>
<dbReference type="Gene3D" id="3.40.50.150">
    <property type="entry name" value="Vaccinia Virus protein VP39"/>
    <property type="match status" value="1"/>
</dbReference>